<accession>A0AAE0NQ71</accession>
<reference evidence="2" key="1">
    <citation type="journal article" date="2023" name="Mol. Phylogenet. Evol.">
        <title>Genome-scale phylogeny and comparative genomics of the fungal order Sordariales.</title>
        <authorList>
            <person name="Hensen N."/>
            <person name="Bonometti L."/>
            <person name="Westerberg I."/>
            <person name="Brannstrom I.O."/>
            <person name="Guillou S."/>
            <person name="Cros-Aarteil S."/>
            <person name="Calhoun S."/>
            <person name="Haridas S."/>
            <person name="Kuo A."/>
            <person name="Mondo S."/>
            <person name="Pangilinan J."/>
            <person name="Riley R."/>
            <person name="LaButti K."/>
            <person name="Andreopoulos B."/>
            <person name="Lipzen A."/>
            <person name="Chen C."/>
            <person name="Yan M."/>
            <person name="Daum C."/>
            <person name="Ng V."/>
            <person name="Clum A."/>
            <person name="Steindorff A."/>
            <person name="Ohm R.A."/>
            <person name="Martin F."/>
            <person name="Silar P."/>
            <person name="Natvig D.O."/>
            <person name="Lalanne C."/>
            <person name="Gautier V."/>
            <person name="Ament-Velasquez S.L."/>
            <person name="Kruys A."/>
            <person name="Hutchinson M.I."/>
            <person name="Powell A.J."/>
            <person name="Barry K."/>
            <person name="Miller A.N."/>
            <person name="Grigoriev I.V."/>
            <person name="Debuchy R."/>
            <person name="Gladieux P."/>
            <person name="Hiltunen Thoren M."/>
            <person name="Johannesson H."/>
        </authorList>
    </citation>
    <scope>NUCLEOTIDE SEQUENCE</scope>
    <source>
        <strain evidence="2">CBS 232.78</strain>
    </source>
</reference>
<name>A0AAE0NQ71_9PEZI</name>
<keyword evidence="3" id="KW-1185">Reference proteome</keyword>
<dbReference type="InterPro" id="IPR052895">
    <property type="entry name" value="HetReg/Transcr_Mod"/>
</dbReference>
<comment type="caution">
    <text evidence="2">The sequence shown here is derived from an EMBL/GenBank/DDBJ whole genome shotgun (WGS) entry which is preliminary data.</text>
</comment>
<evidence type="ECO:0000259" key="1">
    <source>
        <dbReference type="Pfam" id="PF06985"/>
    </source>
</evidence>
<protein>
    <submittedName>
        <fullName evidence="2">Heterokaryon incompatibility protein-domain-containing protein</fullName>
    </submittedName>
</protein>
<dbReference type="PANTHER" id="PTHR24148">
    <property type="entry name" value="ANKYRIN REPEAT DOMAIN-CONTAINING PROTEIN 39 HOMOLOG-RELATED"/>
    <property type="match status" value="1"/>
</dbReference>
<dbReference type="EMBL" id="JAULSW010000004">
    <property type="protein sequence ID" value="KAK3385636.1"/>
    <property type="molecule type" value="Genomic_DNA"/>
</dbReference>
<evidence type="ECO:0000313" key="2">
    <source>
        <dbReference type="EMBL" id="KAK3385636.1"/>
    </source>
</evidence>
<dbReference type="AlphaFoldDB" id="A0AAE0NQ71"/>
<dbReference type="Pfam" id="PF26639">
    <property type="entry name" value="Het-6_barrel"/>
    <property type="match status" value="1"/>
</dbReference>
<gene>
    <name evidence="2" type="ORF">B0H63DRAFT_560199</name>
</gene>
<proteinExistence type="predicted"/>
<feature type="domain" description="Heterokaryon incompatibility" evidence="1">
    <location>
        <begin position="71"/>
        <end position="276"/>
    </location>
</feature>
<dbReference type="Proteomes" id="UP001285441">
    <property type="component" value="Unassembled WGS sequence"/>
</dbReference>
<sequence>MSYYSPLDPTKNEIRLLQVHKGEAGDDIKCTLSTISLHTHYDYEFKKWEDDCDQYAPTAERSQCTTHHPPYEALSYQWGSRHESQSPPTIAINSILTPVTPNLHSALQQMRHAQRDRTLWVDALCINQADAAEKDSQVQRMAAIYRLAERVLVWLGVASSDSGLAMATLKKLGGDSRDFSAPAARGVMCAGPNFHRFDGNWPYEDRDELKKVRMPDTLSSAAPEWLESIWAENDAAAKRLGLLKTADLSEAQWTALGRLFTTALRPWWKRIWVVQEVALAREVVICCGAGAVLWDTLHDLLRQKSCIQSHRLMLILKPWVMIDITRSIARNPLRFWGLEPIGYSLLEVTSKFWPWDSTNPRDKVYALLGLASGSASRQVLPRYGSHVADVFSEAAAAMIEESQNLDVLCQVHCLEDNETVTAARAPDWPSWVPDWSMVQDIELLVDISSGSRPYDTSGPWRHSNMMSPPNVSGHMRGGWVSKWTAGSADMRESALEEEAWTASGIRWPAHPTTASTTPAALSRTLHFLPRFHAKLHESRRLEVLGKSWARIDTLLEPAQAERIATSSYRSMLLQWYSTVKYLPRFPSASDSFLSEAMTLAGIRGCAASTNKRTPELLSDSEFYHGFILMSVLLVGQYRLPSAAINAESTEIVDQRLTQRCIGCSVVRFLAWIGYIDINDVKDDLADDPVASSHDFHFMAQKRLRGWKLAVLANRHYGLVPSGAREGDTVAILFGSCVPFVLRPGADEETWSVIGSCYFFHIMRGEIWNLMRLLNVAPVTFLLC</sequence>
<dbReference type="InterPro" id="IPR010730">
    <property type="entry name" value="HET"/>
</dbReference>
<reference evidence="2" key="2">
    <citation type="submission" date="2023-06" db="EMBL/GenBank/DDBJ databases">
        <authorList>
            <consortium name="Lawrence Berkeley National Laboratory"/>
            <person name="Haridas S."/>
            <person name="Hensen N."/>
            <person name="Bonometti L."/>
            <person name="Westerberg I."/>
            <person name="Brannstrom I.O."/>
            <person name="Guillou S."/>
            <person name="Cros-Aarteil S."/>
            <person name="Calhoun S."/>
            <person name="Kuo A."/>
            <person name="Mondo S."/>
            <person name="Pangilinan J."/>
            <person name="Riley R."/>
            <person name="LaButti K."/>
            <person name="Andreopoulos B."/>
            <person name="Lipzen A."/>
            <person name="Chen C."/>
            <person name="Yanf M."/>
            <person name="Daum C."/>
            <person name="Ng V."/>
            <person name="Clum A."/>
            <person name="Steindorff A."/>
            <person name="Ohm R."/>
            <person name="Martin F."/>
            <person name="Silar P."/>
            <person name="Natvig D."/>
            <person name="Lalanne C."/>
            <person name="Gautier V."/>
            <person name="Ament-velasquez S.L."/>
            <person name="Kruys A."/>
            <person name="Hutchinson M.I."/>
            <person name="Powell A.J."/>
            <person name="Barry K."/>
            <person name="Miller A.N."/>
            <person name="Grigoriev I.V."/>
            <person name="Debuchy R."/>
            <person name="Gladieux P."/>
            <person name="Thoren M.H."/>
            <person name="Johannesson H."/>
        </authorList>
    </citation>
    <scope>NUCLEOTIDE SEQUENCE</scope>
    <source>
        <strain evidence="2">CBS 232.78</strain>
    </source>
</reference>
<dbReference type="Pfam" id="PF06985">
    <property type="entry name" value="HET"/>
    <property type="match status" value="1"/>
</dbReference>
<evidence type="ECO:0000313" key="3">
    <source>
        <dbReference type="Proteomes" id="UP001285441"/>
    </source>
</evidence>
<organism evidence="2 3">
    <name type="scientific">Podospora didyma</name>
    <dbReference type="NCBI Taxonomy" id="330526"/>
    <lineage>
        <taxon>Eukaryota</taxon>
        <taxon>Fungi</taxon>
        <taxon>Dikarya</taxon>
        <taxon>Ascomycota</taxon>
        <taxon>Pezizomycotina</taxon>
        <taxon>Sordariomycetes</taxon>
        <taxon>Sordariomycetidae</taxon>
        <taxon>Sordariales</taxon>
        <taxon>Podosporaceae</taxon>
        <taxon>Podospora</taxon>
    </lineage>
</organism>
<dbReference type="PANTHER" id="PTHR24148:SF73">
    <property type="entry name" value="HET DOMAIN PROTEIN (AFU_ORTHOLOGUE AFUA_8G01020)"/>
    <property type="match status" value="1"/>
</dbReference>